<evidence type="ECO:0000313" key="2">
    <source>
        <dbReference type="EnsemblMetazoa" id="CapteP215363"/>
    </source>
</evidence>
<proteinExistence type="predicted"/>
<protein>
    <submittedName>
        <fullName evidence="1 2">Uncharacterized protein</fullName>
    </submittedName>
</protein>
<reference evidence="1 3" key="2">
    <citation type="journal article" date="2013" name="Nature">
        <title>Insights into bilaterian evolution from three spiralian genomes.</title>
        <authorList>
            <person name="Simakov O."/>
            <person name="Marletaz F."/>
            <person name="Cho S.J."/>
            <person name="Edsinger-Gonzales E."/>
            <person name="Havlak P."/>
            <person name="Hellsten U."/>
            <person name="Kuo D.H."/>
            <person name="Larsson T."/>
            <person name="Lv J."/>
            <person name="Arendt D."/>
            <person name="Savage R."/>
            <person name="Osoegawa K."/>
            <person name="de Jong P."/>
            <person name="Grimwood J."/>
            <person name="Chapman J.A."/>
            <person name="Shapiro H."/>
            <person name="Aerts A."/>
            <person name="Otillar R.P."/>
            <person name="Terry A.Y."/>
            <person name="Boore J.L."/>
            <person name="Grigoriev I.V."/>
            <person name="Lindberg D.R."/>
            <person name="Seaver E.C."/>
            <person name="Weisblat D.A."/>
            <person name="Putnam N.H."/>
            <person name="Rokhsar D.S."/>
        </authorList>
    </citation>
    <scope>NUCLEOTIDE SEQUENCE</scope>
    <source>
        <strain evidence="1 3">I ESC-2004</strain>
    </source>
</reference>
<organism evidence="1">
    <name type="scientific">Capitella teleta</name>
    <name type="common">Polychaete worm</name>
    <dbReference type="NCBI Taxonomy" id="283909"/>
    <lineage>
        <taxon>Eukaryota</taxon>
        <taxon>Metazoa</taxon>
        <taxon>Spiralia</taxon>
        <taxon>Lophotrochozoa</taxon>
        <taxon>Annelida</taxon>
        <taxon>Polychaeta</taxon>
        <taxon>Sedentaria</taxon>
        <taxon>Scolecida</taxon>
        <taxon>Capitellidae</taxon>
        <taxon>Capitella</taxon>
    </lineage>
</organism>
<sequence length="135" mass="15723">MGQNGRTSNAYFAKYTRDIRLLEIVGMEISLYYKQGGTSVYIYSYTRDKFQTIMLPRRGKFKPRIQFTTSELIEPCIILCHALYEAAVFSSTEQSDGLEMRFLPASQPSTNPSMKVQEAEEWRRVMIDEDEREII</sequence>
<accession>R7UY98</accession>
<dbReference type="Proteomes" id="UP000014760">
    <property type="component" value="Unassembled WGS sequence"/>
</dbReference>
<reference evidence="3" key="1">
    <citation type="submission" date="2012-12" db="EMBL/GenBank/DDBJ databases">
        <authorList>
            <person name="Hellsten U."/>
            <person name="Grimwood J."/>
            <person name="Chapman J.A."/>
            <person name="Shapiro H."/>
            <person name="Aerts A."/>
            <person name="Otillar R.P."/>
            <person name="Terry A.Y."/>
            <person name="Boore J.L."/>
            <person name="Simakov O."/>
            <person name="Marletaz F."/>
            <person name="Cho S.-J."/>
            <person name="Edsinger-Gonzales E."/>
            <person name="Havlak P."/>
            <person name="Kuo D.-H."/>
            <person name="Larsson T."/>
            <person name="Lv J."/>
            <person name="Arendt D."/>
            <person name="Savage R."/>
            <person name="Osoegawa K."/>
            <person name="de Jong P."/>
            <person name="Lindberg D.R."/>
            <person name="Seaver E.C."/>
            <person name="Weisblat D.A."/>
            <person name="Putnam N.H."/>
            <person name="Grigoriev I.V."/>
            <person name="Rokhsar D.S."/>
        </authorList>
    </citation>
    <scope>NUCLEOTIDE SEQUENCE</scope>
    <source>
        <strain evidence="3">I ESC-2004</strain>
    </source>
</reference>
<dbReference type="EMBL" id="AMQN01005719">
    <property type="status" value="NOT_ANNOTATED_CDS"/>
    <property type="molecule type" value="Genomic_DNA"/>
</dbReference>
<dbReference type="EMBL" id="AMQN01005718">
    <property type="status" value="NOT_ANNOTATED_CDS"/>
    <property type="molecule type" value="Genomic_DNA"/>
</dbReference>
<evidence type="ECO:0000313" key="3">
    <source>
        <dbReference type="Proteomes" id="UP000014760"/>
    </source>
</evidence>
<dbReference type="EnsemblMetazoa" id="CapteT215363">
    <property type="protein sequence ID" value="CapteP215363"/>
    <property type="gene ID" value="CapteG215363"/>
</dbReference>
<name>R7UY98_CAPTE</name>
<keyword evidence="3" id="KW-1185">Reference proteome</keyword>
<evidence type="ECO:0000313" key="1">
    <source>
        <dbReference type="EMBL" id="ELU11553.1"/>
    </source>
</evidence>
<dbReference type="AlphaFoldDB" id="R7UY98"/>
<gene>
    <name evidence="1" type="ORF">CAPTEDRAFT_215363</name>
</gene>
<dbReference type="EMBL" id="KB296645">
    <property type="protein sequence ID" value="ELU11553.1"/>
    <property type="molecule type" value="Genomic_DNA"/>
</dbReference>
<dbReference type="HOGENOM" id="CLU_1887692_0_0_1"/>
<reference evidence="2" key="3">
    <citation type="submission" date="2015-06" db="UniProtKB">
        <authorList>
            <consortium name="EnsemblMetazoa"/>
        </authorList>
    </citation>
    <scope>IDENTIFICATION</scope>
</reference>